<keyword evidence="1" id="KW-0378">Hydrolase</keyword>
<dbReference type="PIRSF" id="PIRSF006661">
    <property type="entry name" value="PP-lp_UCP006661"/>
    <property type="match status" value="1"/>
</dbReference>
<evidence type="ECO:0000313" key="2">
    <source>
        <dbReference type="Proteomes" id="UP001138661"/>
    </source>
</evidence>
<dbReference type="InterPro" id="IPR052188">
    <property type="entry name" value="Ni-pincer_cofactor_biosynth"/>
</dbReference>
<name>A0A9X1FTZ1_9RHOB</name>
<dbReference type="Proteomes" id="UP001138661">
    <property type="component" value="Unassembled WGS sequence"/>
</dbReference>
<dbReference type="PANTHER" id="PTHR43169">
    <property type="entry name" value="EXSB FAMILY PROTEIN"/>
    <property type="match status" value="1"/>
</dbReference>
<reference evidence="1" key="1">
    <citation type="submission" date="2021-07" db="EMBL/GenBank/DDBJ databases">
        <title>Roseobacter insulae sp. nov., isolated from a tidal flat.</title>
        <authorList>
            <person name="Park S."/>
            <person name="Yoon J.-H."/>
        </authorList>
    </citation>
    <scope>NUCLEOTIDE SEQUENCE</scope>
    <source>
        <strain evidence="1">YSTF-M11</strain>
    </source>
</reference>
<dbReference type="PANTHER" id="PTHR43169:SF2">
    <property type="entry name" value="NAD_GMP SYNTHASE DOMAIN-CONTAINING PROTEIN"/>
    <property type="match status" value="1"/>
</dbReference>
<comment type="caution">
    <text evidence="1">The sequence shown here is derived from an EMBL/GenBank/DDBJ whole genome shotgun (WGS) entry which is preliminary data.</text>
</comment>
<organism evidence="1 2">
    <name type="scientific">Roseobacter insulae</name>
    <dbReference type="NCBI Taxonomy" id="2859783"/>
    <lineage>
        <taxon>Bacteria</taxon>
        <taxon>Pseudomonadati</taxon>
        <taxon>Pseudomonadota</taxon>
        <taxon>Alphaproteobacteria</taxon>
        <taxon>Rhodobacterales</taxon>
        <taxon>Roseobacteraceae</taxon>
        <taxon>Roseobacter</taxon>
    </lineage>
</organism>
<accession>A0A9X1FTZ1</accession>
<dbReference type="GO" id="GO:0016787">
    <property type="term" value="F:hydrolase activity"/>
    <property type="evidence" value="ECO:0007669"/>
    <property type="project" value="UniProtKB-KW"/>
</dbReference>
<dbReference type="EMBL" id="JAHXDN010000002">
    <property type="protein sequence ID" value="MBW4707357.1"/>
    <property type="molecule type" value="Genomic_DNA"/>
</dbReference>
<keyword evidence="2" id="KW-1185">Reference proteome</keyword>
<sequence>MTDPSARLDGHLRSISKLTIAVSGGVDSLTLAYAASRCIEDVACVHAVSPAVSPSATDRVRAHADKHGWHLDIIDSGEFADPSYRANPHNRCYFCKSNLYGTMRRVVDGPIAAGTNTDDLGEYRPGLIAADDHHVVHPFVDVGLAKSDVRAIAGHFGLSDIAELPAQPCLASRITTGIAIEVSDLRFVDRVEGMLRKSCGVTDVRCRITETGVVIQSNVPLPEASLEKARQLCLATRRRFVGWQPYRRGSAFVVPIS</sequence>
<protein>
    <submittedName>
        <fullName evidence="1">Adenine nucleotide alpha hydrolase</fullName>
    </submittedName>
</protein>
<dbReference type="InterPro" id="IPR005232">
    <property type="entry name" value="LarE"/>
</dbReference>
<dbReference type="AlphaFoldDB" id="A0A9X1FTZ1"/>
<evidence type="ECO:0000313" key="1">
    <source>
        <dbReference type="EMBL" id="MBW4707357.1"/>
    </source>
</evidence>
<gene>
    <name evidence="1" type="ORF">KX928_06125</name>
</gene>
<dbReference type="RefSeq" id="WP_219500157.1">
    <property type="nucleotide sequence ID" value="NZ_JAHXDN010000002.1"/>
</dbReference>
<proteinExistence type="predicted"/>